<keyword evidence="2" id="KW-1185">Reference proteome</keyword>
<dbReference type="EMBL" id="CP036290">
    <property type="protein sequence ID" value="QDU83753.1"/>
    <property type="molecule type" value="Genomic_DNA"/>
</dbReference>
<proteinExistence type="predicted"/>
<dbReference type="Pfam" id="PF25753">
    <property type="entry name" value="SF0329"/>
    <property type="match status" value="1"/>
</dbReference>
<dbReference type="RefSeq" id="WP_145184010.1">
    <property type="nucleotide sequence ID" value="NZ_CP036290.1"/>
</dbReference>
<evidence type="ECO:0000313" key="2">
    <source>
        <dbReference type="Proteomes" id="UP000319342"/>
    </source>
</evidence>
<sequence>MQWSKIKSRYEALSAPCFGGTLAVHVTSYSKALFDIGAGWITYDGVEVVRLMTPSFYSLNYNLRPETLDFGSAVHACVFEPVETLVTTADPVVRGLFLLDRRCGRRTYERIWCEELHPFTRDSARFRSEVEGWAGGAE</sequence>
<evidence type="ECO:0000313" key="1">
    <source>
        <dbReference type="EMBL" id="QDU83753.1"/>
    </source>
</evidence>
<dbReference type="InterPro" id="IPR057955">
    <property type="entry name" value="SF0329-like"/>
</dbReference>
<organism evidence="1 2">
    <name type="scientific">Rohdeia mirabilis</name>
    <dbReference type="NCBI Taxonomy" id="2528008"/>
    <lineage>
        <taxon>Bacteria</taxon>
        <taxon>Pseudomonadati</taxon>
        <taxon>Planctomycetota</taxon>
        <taxon>Planctomycetia</taxon>
        <taxon>Planctomycetia incertae sedis</taxon>
        <taxon>Rohdeia</taxon>
    </lineage>
</organism>
<gene>
    <name evidence="1" type="ORF">Pla163_08540</name>
</gene>
<dbReference type="Proteomes" id="UP000319342">
    <property type="component" value="Chromosome"/>
</dbReference>
<dbReference type="OrthoDB" id="9815878at2"/>
<reference evidence="1 2" key="1">
    <citation type="submission" date="2019-02" db="EMBL/GenBank/DDBJ databases">
        <title>Deep-cultivation of Planctomycetes and their phenomic and genomic characterization uncovers novel biology.</title>
        <authorList>
            <person name="Wiegand S."/>
            <person name="Jogler M."/>
            <person name="Boedeker C."/>
            <person name="Pinto D."/>
            <person name="Vollmers J."/>
            <person name="Rivas-Marin E."/>
            <person name="Kohn T."/>
            <person name="Peeters S.H."/>
            <person name="Heuer A."/>
            <person name="Rast P."/>
            <person name="Oberbeckmann S."/>
            <person name="Bunk B."/>
            <person name="Jeske O."/>
            <person name="Meyerdierks A."/>
            <person name="Storesund J.E."/>
            <person name="Kallscheuer N."/>
            <person name="Luecker S."/>
            <person name="Lage O.M."/>
            <person name="Pohl T."/>
            <person name="Merkel B.J."/>
            <person name="Hornburger P."/>
            <person name="Mueller R.-W."/>
            <person name="Bruemmer F."/>
            <person name="Labrenz M."/>
            <person name="Spormann A.M."/>
            <person name="Op den Camp H."/>
            <person name="Overmann J."/>
            <person name="Amann R."/>
            <person name="Jetten M.S.M."/>
            <person name="Mascher T."/>
            <person name="Medema M.H."/>
            <person name="Devos D.P."/>
            <person name="Kaster A.-K."/>
            <person name="Ovreas L."/>
            <person name="Rohde M."/>
            <person name="Galperin M.Y."/>
            <person name="Jogler C."/>
        </authorList>
    </citation>
    <scope>NUCLEOTIDE SEQUENCE [LARGE SCALE GENOMIC DNA]</scope>
    <source>
        <strain evidence="1 2">Pla163</strain>
    </source>
</reference>
<name>A0A518CWZ9_9BACT</name>
<accession>A0A518CWZ9</accession>
<dbReference type="AlphaFoldDB" id="A0A518CWZ9"/>
<protein>
    <submittedName>
        <fullName evidence="1">Uncharacterized protein</fullName>
    </submittedName>
</protein>